<feature type="transmembrane region" description="Helical" evidence="1">
    <location>
        <begin position="129"/>
        <end position="149"/>
    </location>
</feature>
<dbReference type="RefSeq" id="WP_235121764.1">
    <property type="nucleotide sequence ID" value="NZ_CP090978.1"/>
</dbReference>
<sequence length="153" mass="18053">MDKKVSILYLIIGDLLYYLITYNFTMWKFNPIGFDKHIYANHVLITLGIDFINFPAVVLLYLGNYPDRKSITLQAIYIMCWSALNSILEYIFFIVSGVSYDNGWNFWWSASFNILLYTLLRIHHLRPLLAWLISAAIPLLYCYFFKLPLNSMK</sequence>
<protein>
    <submittedName>
        <fullName evidence="2">Uncharacterized protein</fullName>
    </submittedName>
</protein>
<feature type="transmembrane region" description="Helical" evidence="1">
    <location>
        <begin position="75"/>
        <end position="100"/>
    </location>
</feature>
<dbReference type="Proteomes" id="UP001649230">
    <property type="component" value="Chromosome"/>
</dbReference>
<gene>
    <name evidence="2" type="ORF">L0M14_08750</name>
</gene>
<evidence type="ECO:0000313" key="2">
    <source>
        <dbReference type="EMBL" id="UJF35194.1"/>
    </source>
</evidence>
<evidence type="ECO:0000256" key="1">
    <source>
        <dbReference type="SAM" id="Phobius"/>
    </source>
</evidence>
<dbReference type="NCBIfam" id="NF041644">
    <property type="entry name" value="CBO0543_fam"/>
    <property type="match status" value="1"/>
</dbReference>
<reference evidence="2 3" key="1">
    <citation type="journal article" date="2024" name="Int. J. Syst. Evol. Microbiol.">
        <title>Paenibacillus hexagrammi sp. nov., a novel bacterium isolated from the gut content of Hexagrammos agrammus.</title>
        <authorList>
            <person name="Jung H.K."/>
            <person name="Kim D.G."/>
            <person name="Zin H."/>
            <person name="Park J."/>
            <person name="Jung H."/>
            <person name="Kim Y.O."/>
            <person name="Kong H.J."/>
            <person name="Kim J.W."/>
            <person name="Kim Y.S."/>
        </authorList>
    </citation>
    <scope>NUCLEOTIDE SEQUENCE [LARGE SCALE GENOMIC DNA]</scope>
    <source>
        <strain evidence="2 3">YPD9-1</strain>
    </source>
</reference>
<dbReference type="InterPro" id="IPR048147">
    <property type="entry name" value="CBO0543-like"/>
</dbReference>
<feature type="transmembrane region" description="Helical" evidence="1">
    <location>
        <begin position="7"/>
        <end position="27"/>
    </location>
</feature>
<dbReference type="EMBL" id="CP090978">
    <property type="protein sequence ID" value="UJF35194.1"/>
    <property type="molecule type" value="Genomic_DNA"/>
</dbReference>
<keyword evidence="1" id="KW-1133">Transmembrane helix</keyword>
<name>A0ABY3SN97_9BACL</name>
<feature type="transmembrane region" description="Helical" evidence="1">
    <location>
        <begin position="39"/>
        <end position="63"/>
    </location>
</feature>
<keyword evidence="1" id="KW-0812">Transmembrane</keyword>
<keyword evidence="1" id="KW-0472">Membrane</keyword>
<keyword evidence="3" id="KW-1185">Reference proteome</keyword>
<proteinExistence type="predicted"/>
<organism evidence="2 3">
    <name type="scientific">Paenibacillus hexagrammi</name>
    <dbReference type="NCBI Taxonomy" id="2908839"/>
    <lineage>
        <taxon>Bacteria</taxon>
        <taxon>Bacillati</taxon>
        <taxon>Bacillota</taxon>
        <taxon>Bacilli</taxon>
        <taxon>Bacillales</taxon>
        <taxon>Paenibacillaceae</taxon>
        <taxon>Paenibacillus</taxon>
    </lineage>
</organism>
<evidence type="ECO:0000313" key="3">
    <source>
        <dbReference type="Proteomes" id="UP001649230"/>
    </source>
</evidence>
<accession>A0ABY3SN97</accession>